<comment type="caution">
    <text evidence="2">The sequence shown here is derived from an EMBL/GenBank/DDBJ whole genome shotgun (WGS) entry which is preliminary data.</text>
</comment>
<feature type="transmembrane region" description="Helical" evidence="1">
    <location>
        <begin position="95"/>
        <end position="115"/>
    </location>
</feature>
<evidence type="ECO:0000313" key="2">
    <source>
        <dbReference type="EMBL" id="KAK4422526.1"/>
    </source>
</evidence>
<keyword evidence="1" id="KW-1133">Transmembrane helix</keyword>
<keyword evidence="1" id="KW-0812">Transmembrane</keyword>
<protein>
    <submittedName>
        <fullName evidence="2">Uncharacterized protein</fullName>
    </submittedName>
</protein>
<keyword evidence="3" id="KW-1185">Reference proteome</keyword>
<dbReference type="EMBL" id="JACGWO010000007">
    <property type="protein sequence ID" value="KAK4422526.1"/>
    <property type="molecule type" value="Genomic_DNA"/>
</dbReference>
<proteinExistence type="predicted"/>
<feature type="transmembrane region" description="Helical" evidence="1">
    <location>
        <begin position="61"/>
        <end position="83"/>
    </location>
</feature>
<gene>
    <name evidence="2" type="ORF">Salat_1835100</name>
</gene>
<evidence type="ECO:0000313" key="3">
    <source>
        <dbReference type="Proteomes" id="UP001293254"/>
    </source>
</evidence>
<name>A0AAE2CHL7_9LAMI</name>
<evidence type="ECO:0000256" key="1">
    <source>
        <dbReference type="SAM" id="Phobius"/>
    </source>
</evidence>
<feature type="transmembrane region" description="Helical" evidence="1">
    <location>
        <begin position="21"/>
        <end position="41"/>
    </location>
</feature>
<keyword evidence="1" id="KW-0472">Membrane</keyword>
<reference evidence="2" key="2">
    <citation type="journal article" date="2024" name="Plant">
        <title>Genomic evolution and insights into agronomic trait innovations of Sesamum species.</title>
        <authorList>
            <person name="Miao H."/>
            <person name="Wang L."/>
            <person name="Qu L."/>
            <person name="Liu H."/>
            <person name="Sun Y."/>
            <person name="Le M."/>
            <person name="Wang Q."/>
            <person name="Wei S."/>
            <person name="Zheng Y."/>
            <person name="Lin W."/>
            <person name="Duan Y."/>
            <person name="Cao H."/>
            <person name="Xiong S."/>
            <person name="Wang X."/>
            <person name="Wei L."/>
            <person name="Li C."/>
            <person name="Ma Q."/>
            <person name="Ju M."/>
            <person name="Zhao R."/>
            <person name="Li G."/>
            <person name="Mu C."/>
            <person name="Tian Q."/>
            <person name="Mei H."/>
            <person name="Zhang T."/>
            <person name="Gao T."/>
            <person name="Zhang H."/>
        </authorList>
    </citation>
    <scope>NUCLEOTIDE SEQUENCE</scope>
    <source>
        <strain evidence="2">3651</strain>
    </source>
</reference>
<accession>A0AAE2CHL7</accession>
<dbReference type="AlphaFoldDB" id="A0AAE2CHL7"/>
<organism evidence="2 3">
    <name type="scientific">Sesamum alatum</name>
    <dbReference type="NCBI Taxonomy" id="300844"/>
    <lineage>
        <taxon>Eukaryota</taxon>
        <taxon>Viridiplantae</taxon>
        <taxon>Streptophyta</taxon>
        <taxon>Embryophyta</taxon>
        <taxon>Tracheophyta</taxon>
        <taxon>Spermatophyta</taxon>
        <taxon>Magnoliopsida</taxon>
        <taxon>eudicotyledons</taxon>
        <taxon>Gunneridae</taxon>
        <taxon>Pentapetalae</taxon>
        <taxon>asterids</taxon>
        <taxon>lamiids</taxon>
        <taxon>Lamiales</taxon>
        <taxon>Pedaliaceae</taxon>
        <taxon>Sesamum</taxon>
    </lineage>
</organism>
<sequence length="131" mass="14534">MNHVGYWINPISYLKERTITVVLPPVEEFVFMVSFVTVPALTTQGRDGNLGPVQIFKNKTIFFRAYLIAINIAFTGAVMTMCLRNKYLKMASYSRRLAVVSVAISAGVLSSSLLLPSSTVQDRYTEGYAVS</sequence>
<reference evidence="2" key="1">
    <citation type="submission" date="2020-06" db="EMBL/GenBank/DDBJ databases">
        <authorList>
            <person name="Li T."/>
            <person name="Hu X."/>
            <person name="Zhang T."/>
            <person name="Song X."/>
            <person name="Zhang H."/>
            <person name="Dai N."/>
            <person name="Sheng W."/>
            <person name="Hou X."/>
            <person name="Wei L."/>
        </authorList>
    </citation>
    <scope>NUCLEOTIDE SEQUENCE</scope>
    <source>
        <strain evidence="2">3651</strain>
        <tissue evidence="2">Leaf</tissue>
    </source>
</reference>
<dbReference type="Proteomes" id="UP001293254">
    <property type="component" value="Unassembled WGS sequence"/>
</dbReference>